<evidence type="ECO:0000313" key="3">
    <source>
        <dbReference type="EMBL" id="MCZ3372948.1"/>
    </source>
</evidence>
<reference evidence="3" key="1">
    <citation type="submission" date="2022-12" db="EMBL/GenBank/DDBJ databases">
        <title>Reclassification of two methanogenic archaea species isolated from the Kolyma lowland permafrost.</title>
        <authorList>
            <person name="Trubitsyn V.E."/>
            <person name="Rivkina E.M."/>
            <person name="Shcherbakova V.A."/>
        </authorList>
    </citation>
    <scope>NUCLEOTIDE SEQUENCE</scope>
    <source>
        <strain evidence="2">M2</strain>
        <strain evidence="3">MK4</strain>
    </source>
</reference>
<dbReference type="Proteomes" id="UP001074446">
    <property type="component" value="Unassembled WGS sequence"/>
</dbReference>
<keyword evidence="1" id="KW-0812">Transmembrane</keyword>
<sequence>MQKIQFNYPIVLTLISLFAFCMVIVLIKLIYRHNPHSNAQYGNEIILFHSDERFKKRVWRFNLIEEMKNLKNKGKITGELELKLVVGEFSEDTQEIVKHAINHKFRLITIIAGPKVFCEDKTEIYTLLDKYKSVKYFILPIRPIKHFMILSINSQNLLGPSKNSVFRKFNNGHLYIEKPHRHNESRGSVGVKNSNPGLIKIYGNAFNEMLGHAQLLTKDEVLNQQCYNE</sequence>
<comment type="caution">
    <text evidence="3">The sequence shown here is derived from an EMBL/GenBank/DDBJ whole genome shotgun (WGS) entry which is preliminary data.</text>
</comment>
<dbReference type="EMBL" id="JAPVES010000030">
    <property type="protein sequence ID" value="MCZ3372948.1"/>
    <property type="molecule type" value="Genomic_DNA"/>
</dbReference>
<dbReference type="EMBL" id="JAPVER010000018">
    <property type="protein sequence ID" value="MCZ3365193.1"/>
    <property type="molecule type" value="Genomic_DNA"/>
</dbReference>
<keyword evidence="1" id="KW-0472">Membrane</keyword>
<proteinExistence type="predicted"/>
<organism evidence="3">
    <name type="scientific">Methanobacterium veterum</name>
    <dbReference type="NCBI Taxonomy" id="408577"/>
    <lineage>
        <taxon>Archaea</taxon>
        <taxon>Methanobacteriati</taxon>
        <taxon>Methanobacteriota</taxon>
        <taxon>Methanomada group</taxon>
        <taxon>Methanobacteria</taxon>
        <taxon>Methanobacteriales</taxon>
        <taxon>Methanobacteriaceae</taxon>
        <taxon>Methanobacterium</taxon>
    </lineage>
</organism>
<dbReference type="RefSeq" id="WP_245611139.1">
    <property type="nucleotide sequence ID" value="NZ_JAPVER010000018.1"/>
</dbReference>
<evidence type="ECO:0000313" key="2">
    <source>
        <dbReference type="EMBL" id="MCZ3365193.1"/>
    </source>
</evidence>
<accession>A0A9E5A7B7</accession>
<name>A0A9E5A7B7_9EURY</name>
<keyword evidence="1" id="KW-1133">Transmembrane helix</keyword>
<keyword evidence="4" id="KW-1185">Reference proteome</keyword>
<evidence type="ECO:0000256" key="1">
    <source>
        <dbReference type="SAM" id="Phobius"/>
    </source>
</evidence>
<protein>
    <submittedName>
        <fullName evidence="3">Uncharacterized protein</fullName>
    </submittedName>
</protein>
<gene>
    <name evidence="3" type="ORF">O3H35_09915</name>
    <name evidence="2" type="ORF">O3H54_04795</name>
</gene>
<dbReference type="Proteomes" id="UP001068021">
    <property type="component" value="Unassembled WGS sequence"/>
</dbReference>
<feature type="transmembrane region" description="Helical" evidence="1">
    <location>
        <begin position="6"/>
        <end position="31"/>
    </location>
</feature>
<dbReference type="AlphaFoldDB" id="A0A9E5A7B7"/>
<evidence type="ECO:0000313" key="4">
    <source>
        <dbReference type="Proteomes" id="UP001068021"/>
    </source>
</evidence>